<evidence type="ECO:0000256" key="1">
    <source>
        <dbReference type="ARBA" id="ARBA00010062"/>
    </source>
</evidence>
<dbReference type="InterPro" id="IPR051010">
    <property type="entry name" value="BCAA_transport"/>
</dbReference>
<dbReference type="Pfam" id="PF13458">
    <property type="entry name" value="Peripla_BP_6"/>
    <property type="match status" value="1"/>
</dbReference>
<gene>
    <name evidence="4" type="ORF">FJZ47_08980</name>
</gene>
<evidence type="ECO:0000313" key="4">
    <source>
        <dbReference type="EMBL" id="MBM3223920.1"/>
    </source>
</evidence>
<sequence length="206" mass="21706">MGRRLIRLLGAYLVLVLSAVPAVTAADKIKLGYIATMSGPAASLGQDILDGVKLGITHAGNTLGGLPVEVIVGDDQLKPDVGVQVATKMLEKDKVDFITGVVFSNVMMAIAQPISEAGVFLISANAGPSPLAGAGCLPNLFTVSWQNDQTHEAMGKYLQDKGVKRLYLMAPNYQAGKDALAGVKRYFQGEIVGEIYTAINQPDYAA</sequence>
<dbReference type="PANTHER" id="PTHR30483">
    <property type="entry name" value="LEUCINE-SPECIFIC-BINDING PROTEIN"/>
    <property type="match status" value="1"/>
</dbReference>
<proteinExistence type="inferred from homology"/>
<comment type="caution">
    <text evidence="4">The sequence shown here is derived from an EMBL/GenBank/DDBJ whole genome shotgun (WGS) entry which is preliminary data.</text>
</comment>
<feature type="non-terminal residue" evidence="4">
    <location>
        <position position="206"/>
    </location>
</feature>
<dbReference type="Gene3D" id="3.40.50.2300">
    <property type="match status" value="2"/>
</dbReference>
<dbReference type="InterPro" id="IPR028082">
    <property type="entry name" value="Peripla_BP_I"/>
</dbReference>
<dbReference type="EMBL" id="VGLS01000224">
    <property type="protein sequence ID" value="MBM3223920.1"/>
    <property type="molecule type" value="Genomic_DNA"/>
</dbReference>
<protein>
    <submittedName>
        <fullName evidence="4">ABC transporter substrate-binding protein</fullName>
    </submittedName>
</protein>
<dbReference type="Proteomes" id="UP000712673">
    <property type="component" value="Unassembled WGS sequence"/>
</dbReference>
<feature type="domain" description="Leucine-binding protein" evidence="3">
    <location>
        <begin position="28"/>
        <end position="205"/>
    </location>
</feature>
<dbReference type="AlphaFoldDB" id="A0A938B3N8"/>
<comment type="similarity">
    <text evidence="1">Belongs to the leucine-binding protein family.</text>
</comment>
<dbReference type="PANTHER" id="PTHR30483:SF6">
    <property type="entry name" value="PERIPLASMIC BINDING PROTEIN OF ABC TRANSPORTER FOR NATURAL AMINO ACIDS"/>
    <property type="match status" value="1"/>
</dbReference>
<reference evidence="4" key="1">
    <citation type="submission" date="2019-03" db="EMBL/GenBank/DDBJ databases">
        <title>Lake Tanganyika Metagenome-Assembled Genomes (MAGs).</title>
        <authorList>
            <person name="Tran P."/>
        </authorList>
    </citation>
    <scope>NUCLEOTIDE SEQUENCE</scope>
    <source>
        <strain evidence="4">K_DeepCast_65m_m2_066</strain>
    </source>
</reference>
<accession>A0A938B3N8</accession>
<evidence type="ECO:0000313" key="5">
    <source>
        <dbReference type="Proteomes" id="UP000712673"/>
    </source>
</evidence>
<organism evidence="4 5">
    <name type="scientific">Tectimicrobiota bacterium</name>
    <dbReference type="NCBI Taxonomy" id="2528274"/>
    <lineage>
        <taxon>Bacteria</taxon>
        <taxon>Pseudomonadati</taxon>
        <taxon>Nitrospinota/Tectimicrobiota group</taxon>
        <taxon>Candidatus Tectimicrobiota</taxon>
    </lineage>
</organism>
<evidence type="ECO:0000259" key="3">
    <source>
        <dbReference type="Pfam" id="PF13458"/>
    </source>
</evidence>
<dbReference type="InterPro" id="IPR028081">
    <property type="entry name" value="Leu-bd"/>
</dbReference>
<keyword evidence="2" id="KW-0732">Signal</keyword>
<evidence type="ECO:0000256" key="2">
    <source>
        <dbReference type="ARBA" id="ARBA00022729"/>
    </source>
</evidence>
<name>A0A938B3N8_UNCTE</name>
<dbReference type="SUPFAM" id="SSF53822">
    <property type="entry name" value="Periplasmic binding protein-like I"/>
    <property type="match status" value="1"/>
</dbReference>